<feature type="domain" description="Amidohydrolase-related" evidence="3">
    <location>
        <begin position="238"/>
        <end position="387"/>
    </location>
</feature>
<protein>
    <submittedName>
        <fullName evidence="4">5'-deoxyadenosine deaminase</fullName>
    </submittedName>
</protein>
<accession>A0AAV4ZSX6</accession>
<dbReference type="Pfam" id="PF01979">
    <property type="entry name" value="Amidohydro_1"/>
    <property type="match status" value="1"/>
</dbReference>
<dbReference type="SUPFAM" id="SSF51338">
    <property type="entry name" value="Composite domain of metallo-dependent hydrolases"/>
    <property type="match status" value="1"/>
</dbReference>
<dbReference type="GO" id="GO:0016810">
    <property type="term" value="F:hydrolase activity, acting on carbon-nitrogen (but not peptide) bonds"/>
    <property type="evidence" value="ECO:0007669"/>
    <property type="project" value="InterPro"/>
</dbReference>
<dbReference type="InterPro" id="IPR006680">
    <property type="entry name" value="Amidohydro-rel"/>
</dbReference>
<dbReference type="PANTHER" id="PTHR43794:SF11">
    <property type="entry name" value="AMIDOHYDROLASE-RELATED DOMAIN-CONTAINING PROTEIN"/>
    <property type="match status" value="1"/>
</dbReference>
<evidence type="ECO:0000256" key="1">
    <source>
        <dbReference type="ARBA" id="ARBA00006745"/>
    </source>
</evidence>
<dbReference type="EMBL" id="BPQO01000029">
    <property type="protein sequence ID" value="GJD91582.1"/>
    <property type="molecule type" value="Genomic_DNA"/>
</dbReference>
<evidence type="ECO:0000313" key="4">
    <source>
        <dbReference type="EMBL" id="GJD91582.1"/>
    </source>
</evidence>
<keyword evidence="2" id="KW-0378">Hydrolase</keyword>
<dbReference type="Proteomes" id="UP001055247">
    <property type="component" value="Unassembled WGS sequence"/>
</dbReference>
<comment type="similarity">
    <text evidence="1">Belongs to the metallo-dependent hydrolases superfamily. ATZ/TRZ family.</text>
</comment>
<dbReference type="AlphaFoldDB" id="A0AAV4ZSX6"/>
<comment type="caution">
    <text evidence="4">The sequence shown here is derived from an EMBL/GenBank/DDBJ whole genome shotgun (WGS) entry which is preliminary data.</text>
</comment>
<sequence>MGRFLQVGDEGAPEPRLLAAGPERTVLSGRIVTLDGSSTVHPAGFVCIEGDTIAAVAGDAKQLPAEFGELKPIRTQGTIFPGLIELHNHLPYNMLPLWDVPQRYTNRMQWRNDYARYAPEIRWPAKVLGSNPDLDYQRAIARYVECRALFGGTTTAQGLSRSDEFYRGLIRNVEDPGEEGWPVAHGRTDDARPRFIREDILEKLRESRPFFYHLAEGTDAEARRRFLDLDMGSDGWAIDRHLIAIHCTGLRPEDFGRLSAAAGMVWSPLSNFLLYGRTAHVEAALKGGVRIALGSDWSPSGSKNLLGELKVARIVDEELGGPFGCEALVRMVTSTPAAMLGWDGFVGSIEKGKRADLLILAGDFEEPYEQLVSAVENQILAVMVAGRPRLGRRGLLHFAPEQQETVRIGGQAYTLDLAEASGPTLNGLSLASAVAKLTYGLANMPELARTYAADTCFLVRLAEQGRLPKALLDAPWGIELELDPDLGRLRENCDKASEIDQTLIRRLSLPPLTEIDDPSFRGRIRDNVNLPAFLRDRL</sequence>
<gene>
    <name evidence="4" type="primary">dadD</name>
    <name evidence="4" type="ORF">BHAOGJBA_5130</name>
</gene>
<evidence type="ECO:0000256" key="2">
    <source>
        <dbReference type="ARBA" id="ARBA00022801"/>
    </source>
</evidence>
<evidence type="ECO:0000259" key="3">
    <source>
        <dbReference type="Pfam" id="PF01979"/>
    </source>
</evidence>
<dbReference type="RefSeq" id="WP_238231563.1">
    <property type="nucleotide sequence ID" value="NZ_BPQO01000029.1"/>
</dbReference>
<dbReference type="Gene3D" id="2.30.40.10">
    <property type="entry name" value="Urease, subunit C, domain 1"/>
    <property type="match status" value="1"/>
</dbReference>
<evidence type="ECO:0000313" key="5">
    <source>
        <dbReference type="Proteomes" id="UP001055247"/>
    </source>
</evidence>
<reference evidence="4" key="2">
    <citation type="submission" date="2021-08" db="EMBL/GenBank/DDBJ databases">
        <authorList>
            <person name="Tani A."/>
            <person name="Ola A."/>
            <person name="Ogura Y."/>
            <person name="Katsura K."/>
            <person name="Hayashi T."/>
        </authorList>
    </citation>
    <scope>NUCLEOTIDE SEQUENCE</scope>
    <source>
        <strain evidence="4">DSM 16372</strain>
    </source>
</reference>
<organism evidence="4 5">
    <name type="scientific">Methylobacterium hispanicum</name>
    <dbReference type="NCBI Taxonomy" id="270350"/>
    <lineage>
        <taxon>Bacteria</taxon>
        <taxon>Pseudomonadati</taxon>
        <taxon>Pseudomonadota</taxon>
        <taxon>Alphaproteobacteria</taxon>
        <taxon>Hyphomicrobiales</taxon>
        <taxon>Methylobacteriaceae</taxon>
        <taxon>Methylobacterium</taxon>
    </lineage>
</organism>
<dbReference type="InterPro" id="IPR050287">
    <property type="entry name" value="MTA/SAH_deaminase"/>
</dbReference>
<dbReference type="Gene3D" id="3.20.20.140">
    <property type="entry name" value="Metal-dependent hydrolases"/>
    <property type="match status" value="2"/>
</dbReference>
<dbReference type="InterPro" id="IPR032466">
    <property type="entry name" value="Metal_Hydrolase"/>
</dbReference>
<keyword evidence="5" id="KW-1185">Reference proteome</keyword>
<reference evidence="4" key="1">
    <citation type="journal article" date="2016" name="Front. Microbiol.">
        <title>Genome Sequence of the Piezophilic, Mesophilic Sulfate-Reducing Bacterium Desulfovibrio indicus J2T.</title>
        <authorList>
            <person name="Cao J."/>
            <person name="Maignien L."/>
            <person name="Shao Z."/>
            <person name="Alain K."/>
            <person name="Jebbar M."/>
        </authorList>
    </citation>
    <scope>NUCLEOTIDE SEQUENCE</scope>
    <source>
        <strain evidence="4">DSM 16372</strain>
    </source>
</reference>
<dbReference type="InterPro" id="IPR011059">
    <property type="entry name" value="Metal-dep_hydrolase_composite"/>
</dbReference>
<proteinExistence type="inferred from homology"/>
<dbReference type="PANTHER" id="PTHR43794">
    <property type="entry name" value="AMINOHYDROLASE SSNA-RELATED"/>
    <property type="match status" value="1"/>
</dbReference>
<name>A0AAV4ZSX6_9HYPH</name>
<dbReference type="SUPFAM" id="SSF51556">
    <property type="entry name" value="Metallo-dependent hydrolases"/>
    <property type="match status" value="1"/>
</dbReference>